<dbReference type="PANTHER" id="PTHR46586">
    <property type="entry name" value="ANKYRIN REPEAT-CONTAINING PROTEIN"/>
    <property type="match status" value="1"/>
</dbReference>
<dbReference type="Gene3D" id="1.25.40.20">
    <property type="entry name" value="Ankyrin repeat-containing domain"/>
    <property type="match status" value="1"/>
</dbReference>
<comment type="caution">
    <text evidence="1">The sequence shown here is derived from an EMBL/GenBank/DDBJ whole genome shotgun (WGS) entry which is preliminary data.</text>
</comment>
<protein>
    <submittedName>
        <fullName evidence="1">Uncharacterized protein</fullName>
    </submittedName>
</protein>
<gene>
    <name evidence="1" type="ORF">PF001_g8341</name>
</gene>
<reference evidence="1 2" key="1">
    <citation type="submission" date="2018-08" db="EMBL/GenBank/DDBJ databases">
        <title>Genomic investigation of the strawberry pathogen Phytophthora fragariae indicates pathogenicity is determined by transcriptional variation in three key races.</title>
        <authorList>
            <person name="Adams T.M."/>
            <person name="Armitage A.D."/>
            <person name="Sobczyk M.K."/>
            <person name="Bates H.J."/>
            <person name="Dunwell J.M."/>
            <person name="Nellist C.F."/>
            <person name="Harrison R.J."/>
        </authorList>
    </citation>
    <scope>NUCLEOTIDE SEQUENCE [LARGE SCALE GENOMIC DNA]</scope>
    <source>
        <strain evidence="1 2">A4</strain>
    </source>
</reference>
<dbReference type="Proteomes" id="UP000437068">
    <property type="component" value="Unassembled WGS sequence"/>
</dbReference>
<dbReference type="EMBL" id="QXGE01000376">
    <property type="protein sequence ID" value="KAE9314284.1"/>
    <property type="molecule type" value="Genomic_DNA"/>
</dbReference>
<dbReference type="PANTHER" id="PTHR46586:SF3">
    <property type="entry name" value="ANKYRIN REPEAT-CONTAINING PROTEIN"/>
    <property type="match status" value="1"/>
</dbReference>
<dbReference type="AlphaFoldDB" id="A0A6A4DYN1"/>
<dbReference type="InterPro" id="IPR036770">
    <property type="entry name" value="Ankyrin_rpt-contain_sf"/>
</dbReference>
<dbReference type="SUPFAM" id="SSF48403">
    <property type="entry name" value="Ankyrin repeat"/>
    <property type="match status" value="1"/>
</dbReference>
<evidence type="ECO:0000313" key="1">
    <source>
        <dbReference type="EMBL" id="KAE9314284.1"/>
    </source>
</evidence>
<evidence type="ECO:0000313" key="2">
    <source>
        <dbReference type="Proteomes" id="UP000437068"/>
    </source>
</evidence>
<dbReference type="InterPro" id="IPR002110">
    <property type="entry name" value="Ankyrin_rpt"/>
</dbReference>
<sequence>MASTWTPLLRSVDVVWREKQQALGHLPHVAALISVFLDSSELWNIPQALDYGYLHLLQRLGATSRRLRPLSNRRCFLSAAQRGDIAMLQWLGAYDPNFNDYGAVLDHAAEHGQLHVVKWLDKTFQDLQASTKAMDLAAARGHLHVVQWLHENRSEGCTHHAMDEAAARGHVKVVQWLEAHRHEGLRDAVIGGHDKVAQWLAENYPQCRVGSDAYFGGYSK</sequence>
<accession>A0A6A4DYN1</accession>
<dbReference type="InterPro" id="IPR052050">
    <property type="entry name" value="SecEffector_AnkRepeat"/>
</dbReference>
<organism evidence="1 2">
    <name type="scientific">Phytophthora fragariae</name>
    <dbReference type="NCBI Taxonomy" id="53985"/>
    <lineage>
        <taxon>Eukaryota</taxon>
        <taxon>Sar</taxon>
        <taxon>Stramenopiles</taxon>
        <taxon>Oomycota</taxon>
        <taxon>Peronosporomycetes</taxon>
        <taxon>Peronosporales</taxon>
        <taxon>Peronosporaceae</taxon>
        <taxon>Phytophthora</taxon>
    </lineage>
</organism>
<proteinExistence type="predicted"/>
<dbReference type="Pfam" id="PF13637">
    <property type="entry name" value="Ank_4"/>
    <property type="match status" value="1"/>
</dbReference>
<name>A0A6A4DYN1_9STRA</name>